<proteinExistence type="predicted"/>
<dbReference type="AlphaFoldDB" id="A0A8H6Y102"/>
<comment type="caution">
    <text evidence="1">The sequence shown here is derived from an EMBL/GenBank/DDBJ whole genome shotgun (WGS) entry which is preliminary data.</text>
</comment>
<gene>
    <name evidence="1" type="ORF">MVEN_01298100</name>
</gene>
<sequence>MVNLNLTALAVAATTFSIIDFQNHAAIPEPIPSANGRCPVVASASTSFQWVFVVTSTADVYKIHPATTSTLFLSYPGAGDGILYTAANVQPAGLNLNVPSVNPALNTVQLLASDFNEYALTSWPAVNGSNTSPLTWEVNTGRNEQIFTLVSS</sequence>
<organism evidence="1 2">
    <name type="scientific">Mycena venus</name>
    <dbReference type="NCBI Taxonomy" id="2733690"/>
    <lineage>
        <taxon>Eukaryota</taxon>
        <taxon>Fungi</taxon>
        <taxon>Dikarya</taxon>
        <taxon>Basidiomycota</taxon>
        <taxon>Agaricomycotina</taxon>
        <taxon>Agaricomycetes</taxon>
        <taxon>Agaricomycetidae</taxon>
        <taxon>Agaricales</taxon>
        <taxon>Marasmiineae</taxon>
        <taxon>Mycenaceae</taxon>
        <taxon>Mycena</taxon>
    </lineage>
</organism>
<accession>A0A8H6Y102</accession>
<dbReference type="OrthoDB" id="2923934at2759"/>
<reference evidence="1" key="1">
    <citation type="submission" date="2020-05" db="EMBL/GenBank/DDBJ databases">
        <title>Mycena genomes resolve the evolution of fungal bioluminescence.</title>
        <authorList>
            <person name="Tsai I.J."/>
        </authorList>
    </citation>
    <scope>NUCLEOTIDE SEQUENCE</scope>
    <source>
        <strain evidence="1">CCC161011</strain>
    </source>
</reference>
<evidence type="ECO:0000313" key="2">
    <source>
        <dbReference type="Proteomes" id="UP000620124"/>
    </source>
</evidence>
<keyword evidence="2" id="KW-1185">Reference proteome</keyword>
<dbReference type="Proteomes" id="UP000620124">
    <property type="component" value="Unassembled WGS sequence"/>
</dbReference>
<name>A0A8H6Y102_9AGAR</name>
<evidence type="ECO:0000313" key="1">
    <source>
        <dbReference type="EMBL" id="KAF7349969.1"/>
    </source>
</evidence>
<protein>
    <submittedName>
        <fullName evidence="1">Uncharacterized protein</fullName>
    </submittedName>
</protein>
<dbReference type="EMBL" id="JACAZI010000010">
    <property type="protein sequence ID" value="KAF7349969.1"/>
    <property type="molecule type" value="Genomic_DNA"/>
</dbReference>